<dbReference type="InterPro" id="IPR000595">
    <property type="entry name" value="cNMP-bd_dom"/>
</dbReference>
<dbReference type="PROSITE" id="PS51063">
    <property type="entry name" value="HTH_CRP_2"/>
    <property type="match status" value="1"/>
</dbReference>
<dbReference type="InterPro" id="IPR014710">
    <property type="entry name" value="RmlC-like_jellyroll"/>
</dbReference>
<dbReference type="GO" id="GO:0005829">
    <property type="term" value="C:cytosol"/>
    <property type="evidence" value="ECO:0007669"/>
    <property type="project" value="TreeGrafter"/>
</dbReference>
<dbReference type="AlphaFoldDB" id="A0A1I1GS36"/>
<dbReference type="Pfam" id="PF00027">
    <property type="entry name" value="cNMP_binding"/>
    <property type="match status" value="1"/>
</dbReference>
<dbReference type="GO" id="GO:0003677">
    <property type="term" value="F:DNA binding"/>
    <property type="evidence" value="ECO:0007669"/>
    <property type="project" value="UniProtKB-KW"/>
</dbReference>
<dbReference type="InterPro" id="IPR036390">
    <property type="entry name" value="WH_DNA-bd_sf"/>
</dbReference>
<dbReference type="Gene3D" id="1.10.10.10">
    <property type="entry name" value="Winged helix-like DNA-binding domain superfamily/Winged helix DNA-binding domain"/>
    <property type="match status" value="1"/>
</dbReference>
<gene>
    <name evidence="6" type="ORF">SAMN04487907_102396</name>
</gene>
<evidence type="ECO:0000313" key="6">
    <source>
        <dbReference type="EMBL" id="SFC14629.1"/>
    </source>
</evidence>
<organism evidence="6 7">
    <name type="scientific">Zunongwangia mangrovi</name>
    <dbReference type="NCBI Taxonomy" id="1334022"/>
    <lineage>
        <taxon>Bacteria</taxon>
        <taxon>Pseudomonadati</taxon>
        <taxon>Bacteroidota</taxon>
        <taxon>Flavobacteriia</taxon>
        <taxon>Flavobacteriales</taxon>
        <taxon>Flavobacteriaceae</taxon>
        <taxon>Zunongwangia</taxon>
    </lineage>
</organism>
<dbReference type="InterPro" id="IPR018490">
    <property type="entry name" value="cNMP-bd_dom_sf"/>
</dbReference>
<keyword evidence="2" id="KW-0238">DNA-binding</keyword>
<dbReference type="SUPFAM" id="SSF46785">
    <property type="entry name" value="Winged helix' DNA-binding domain"/>
    <property type="match status" value="1"/>
</dbReference>
<dbReference type="OrthoDB" id="9776746at2"/>
<dbReference type="PANTHER" id="PTHR24567:SF26">
    <property type="entry name" value="REGULATORY PROTEIN YEIL"/>
    <property type="match status" value="1"/>
</dbReference>
<sequence length="210" mass="24500">MLEKLKEAYHFVFEDELLNEIDRSGQLKEFQAGEMIIDFGDYLKSMPLLLDGAIKVLREDSDGDELLLYFLERGDTCAMTLSCCLGTTKSEIRAVAERDTTLIMIPIEKMEEWTAQYKTWRNFVFESYHTRLTEMLDTIDTIAFLNMDERIMKYLQDKAKVNQDEVVSSTHQQIAYDLHTSRVVVSRILKKLEIEGKIKLNRNQIEVLDL</sequence>
<accession>A0A1I1GS36</accession>
<dbReference type="PANTHER" id="PTHR24567">
    <property type="entry name" value="CRP FAMILY TRANSCRIPTIONAL REGULATORY PROTEIN"/>
    <property type="match status" value="1"/>
</dbReference>
<dbReference type="STRING" id="1334022.SAMN04487907_102396"/>
<keyword evidence="1" id="KW-0805">Transcription regulation</keyword>
<keyword evidence="3" id="KW-0804">Transcription</keyword>
<dbReference type="Gene3D" id="2.60.120.10">
    <property type="entry name" value="Jelly Rolls"/>
    <property type="match status" value="1"/>
</dbReference>
<evidence type="ECO:0000256" key="3">
    <source>
        <dbReference type="ARBA" id="ARBA00023163"/>
    </source>
</evidence>
<proteinExistence type="predicted"/>
<dbReference type="PROSITE" id="PS50042">
    <property type="entry name" value="CNMP_BINDING_3"/>
    <property type="match status" value="1"/>
</dbReference>
<dbReference type="Pfam" id="PF13545">
    <property type="entry name" value="HTH_Crp_2"/>
    <property type="match status" value="1"/>
</dbReference>
<dbReference type="EMBL" id="FOKV01000002">
    <property type="protein sequence ID" value="SFC14629.1"/>
    <property type="molecule type" value="Genomic_DNA"/>
</dbReference>
<evidence type="ECO:0000256" key="2">
    <source>
        <dbReference type="ARBA" id="ARBA00023125"/>
    </source>
</evidence>
<feature type="domain" description="Cyclic nucleotide-binding" evidence="4">
    <location>
        <begin position="13"/>
        <end position="76"/>
    </location>
</feature>
<protein>
    <submittedName>
        <fullName evidence="6">CRP/FNR family transcriptional regulator, anaerobic regulatory protein</fullName>
    </submittedName>
</protein>
<dbReference type="GO" id="GO:0003700">
    <property type="term" value="F:DNA-binding transcription factor activity"/>
    <property type="evidence" value="ECO:0007669"/>
    <property type="project" value="TreeGrafter"/>
</dbReference>
<dbReference type="InterPro" id="IPR012318">
    <property type="entry name" value="HTH_CRP"/>
</dbReference>
<evidence type="ECO:0000259" key="5">
    <source>
        <dbReference type="PROSITE" id="PS51063"/>
    </source>
</evidence>
<feature type="domain" description="HTH crp-type" evidence="5">
    <location>
        <begin position="145"/>
        <end position="210"/>
    </location>
</feature>
<dbReference type="RefSeq" id="WP_092541452.1">
    <property type="nucleotide sequence ID" value="NZ_FOKV01000002.1"/>
</dbReference>
<name>A0A1I1GS36_9FLAO</name>
<evidence type="ECO:0000256" key="1">
    <source>
        <dbReference type="ARBA" id="ARBA00023015"/>
    </source>
</evidence>
<dbReference type="SUPFAM" id="SSF51206">
    <property type="entry name" value="cAMP-binding domain-like"/>
    <property type="match status" value="1"/>
</dbReference>
<evidence type="ECO:0000313" key="7">
    <source>
        <dbReference type="Proteomes" id="UP000199438"/>
    </source>
</evidence>
<dbReference type="Proteomes" id="UP000199438">
    <property type="component" value="Unassembled WGS sequence"/>
</dbReference>
<evidence type="ECO:0000259" key="4">
    <source>
        <dbReference type="PROSITE" id="PS50042"/>
    </source>
</evidence>
<dbReference type="InterPro" id="IPR036388">
    <property type="entry name" value="WH-like_DNA-bd_sf"/>
</dbReference>
<keyword evidence="7" id="KW-1185">Reference proteome</keyword>
<dbReference type="CDD" id="cd00038">
    <property type="entry name" value="CAP_ED"/>
    <property type="match status" value="1"/>
</dbReference>
<dbReference type="InterPro" id="IPR050397">
    <property type="entry name" value="Env_Response_Regulators"/>
</dbReference>
<reference evidence="7" key="1">
    <citation type="submission" date="2016-10" db="EMBL/GenBank/DDBJ databases">
        <authorList>
            <person name="Varghese N."/>
            <person name="Submissions S."/>
        </authorList>
    </citation>
    <scope>NUCLEOTIDE SEQUENCE [LARGE SCALE GENOMIC DNA]</scope>
    <source>
        <strain evidence="7">DSM 24499</strain>
    </source>
</reference>